<feature type="transmembrane region" description="Helical" evidence="1">
    <location>
        <begin position="87"/>
        <end position="105"/>
    </location>
</feature>
<evidence type="ECO:0000259" key="2">
    <source>
        <dbReference type="Pfam" id="PF24764"/>
    </source>
</evidence>
<sequence length="115" mass="13610">MECSGWPQKVRVDHGTENTHVAAMQRFLHNEEENGFDCVILGPSTGNQRIERWWCTLRSECAQFWIDHFDQLKADGYFVDSFLDKSLIQFCFLQTIQVILIYLLLSMHKYKISYK</sequence>
<keyword evidence="1" id="KW-0812">Transmembrane</keyword>
<name>A0ABV0VYQ9_9TELE</name>
<keyword evidence="4" id="KW-1185">Reference proteome</keyword>
<keyword evidence="1" id="KW-0472">Membrane</keyword>
<dbReference type="InterPro" id="IPR058913">
    <property type="entry name" value="Integrase_dom_put"/>
</dbReference>
<organism evidence="3 4">
    <name type="scientific">Xenotaenia resolanae</name>
    <dbReference type="NCBI Taxonomy" id="208358"/>
    <lineage>
        <taxon>Eukaryota</taxon>
        <taxon>Metazoa</taxon>
        <taxon>Chordata</taxon>
        <taxon>Craniata</taxon>
        <taxon>Vertebrata</taxon>
        <taxon>Euteleostomi</taxon>
        <taxon>Actinopterygii</taxon>
        <taxon>Neopterygii</taxon>
        <taxon>Teleostei</taxon>
        <taxon>Neoteleostei</taxon>
        <taxon>Acanthomorphata</taxon>
        <taxon>Ovalentaria</taxon>
        <taxon>Atherinomorphae</taxon>
        <taxon>Cyprinodontiformes</taxon>
        <taxon>Goodeidae</taxon>
        <taxon>Xenotaenia</taxon>
    </lineage>
</organism>
<dbReference type="EMBL" id="JAHRIM010020146">
    <property type="protein sequence ID" value="MEQ2262209.1"/>
    <property type="molecule type" value="Genomic_DNA"/>
</dbReference>
<reference evidence="3 4" key="1">
    <citation type="submission" date="2021-06" db="EMBL/GenBank/DDBJ databases">
        <authorList>
            <person name="Palmer J.M."/>
        </authorList>
    </citation>
    <scope>NUCLEOTIDE SEQUENCE [LARGE SCALE GENOMIC DNA]</scope>
    <source>
        <strain evidence="3 4">XR_2019</strain>
        <tissue evidence="3">Muscle</tissue>
    </source>
</reference>
<feature type="domain" description="Integrase core" evidence="2">
    <location>
        <begin position="5"/>
        <end position="98"/>
    </location>
</feature>
<comment type="caution">
    <text evidence="3">The sequence shown here is derived from an EMBL/GenBank/DDBJ whole genome shotgun (WGS) entry which is preliminary data.</text>
</comment>
<evidence type="ECO:0000313" key="3">
    <source>
        <dbReference type="EMBL" id="MEQ2262209.1"/>
    </source>
</evidence>
<evidence type="ECO:0000313" key="4">
    <source>
        <dbReference type="Proteomes" id="UP001444071"/>
    </source>
</evidence>
<dbReference type="PANTHER" id="PTHR46791">
    <property type="entry name" value="EXPRESSED PROTEIN"/>
    <property type="match status" value="1"/>
</dbReference>
<protein>
    <recommendedName>
        <fullName evidence="2">Integrase core domain-containing protein</fullName>
    </recommendedName>
</protein>
<keyword evidence="1" id="KW-1133">Transmembrane helix</keyword>
<dbReference type="PANTHER" id="PTHR46791:SF13">
    <property type="entry name" value="CLR5 DOMAIN-CONTAINING PROTEIN"/>
    <property type="match status" value="1"/>
</dbReference>
<gene>
    <name evidence="3" type="ORF">XENORESO_001544</name>
</gene>
<proteinExistence type="predicted"/>
<accession>A0ABV0VYQ9</accession>
<dbReference type="Proteomes" id="UP001444071">
    <property type="component" value="Unassembled WGS sequence"/>
</dbReference>
<evidence type="ECO:0000256" key="1">
    <source>
        <dbReference type="SAM" id="Phobius"/>
    </source>
</evidence>
<dbReference type="Pfam" id="PF24764">
    <property type="entry name" value="rva_4"/>
    <property type="match status" value="1"/>
</dbReference>